<dbReference type="GO" id="GO:0012505">
    <property type="term" value="C:endomembrane system"/>
    <property type="evidence" value="ECO:0007669"/>
    <property type="project" value="UniProtKB-SubCell"/>
</dbReference>
<feature type="transmembrane region" description="Helical" evidence="10">
    <location>
        <begin position="31"/>
        <end position="52"/>
    </location>
</feature>
<feature type="transmembrane region" description="Helical" evidence="10">
    <location>
        <begin position="145"/>
        <end position="165"/>
    </location>
</feature>
<dbReference type="EMBL" id="JALLAZ020000928">
    <property type="protein sequence ID" value="KAL3784461.1"/>
    <property type="molecule type" value="Genomic_DNA"/>
</dbReference>
<feature type="domain" description="Translocon Sec61/SecY plug" evidence="11">
    <location>
        <begin position="39"/>
        <end position="73"/>
    </location>
</feature>
<evidence type="ECO:0000256" key="10">
    <source>
        <dbReference type="SAM" id="Phobius"/>
    </source>
</evidence>
<evidence type="ECO:0000256" key="2">
    <source>
        <dbReference type="ARBA" id="ARBA00005751"/>
    </source>
</evidence>
<keyword evidence="8 10" id="KW-0472">Membrane</keyword>
<evidence type="ECO:0000256" key="9">
    <source>
        <dbReference type="RuleBase" id="RU004349"/>
    </source>
</evidence>
<evidence type="ECO:0000259" key="11">
    <source>
        <dbReference type="Pfam" id="PF10559"/>
    </source>
</evidence>
<gene>
    <name evidence="12" type="ORF">ACHAW5_004021</name>
</gene>
<evidence type="ECO:0000256" key="8">
    <source>
        <dbReference type="ARBA" id="ARBA00023136"/>
    </source>
</evidence>
<comment type="subcellular location">
    <subcellularLocation>
        <location evidence="1">Endomembrane system</location>
        <topology evidence="1">Multi-pass membrane protein</topology>
    </subcellularLocation>
</comment>
<feature type="transmembrane region" description="Helical" evidence="10">
    <location>
        <begin position="413"/>
        <end position="432"/>
    </location>
</feature>
<keyword evidence="5" id="KW-0653">Protein transport</keyword>
<keyword evidence="6 10" id="KW-1133">Transmembrane helix</keyword>
<dbReference type="InterPro" id="IPR019561">
    <property type="entry name" value="Translocon_Sec61/SecY_plug_dom"/>
</dbReference>
<proteinExistence type="inferred from homology"/>
<name>A0ABD3PAU9_9STRA</name>
<accession>A0ABD3PAU9</accession>
<dbReference type="GO" id="GO:0015031">
    <property type="term" value="P:protein transport"/>
    <property type="evidence" value="ECO:0007669"/>
    <property type="project" value="UniProtKB-KW"/>
</dbReference>
<keyword evidence="4 10" id="KW-0812">Transmembrane</keyword>
<dbReference type="Pfam" id="PF00344">
    <property type="entry name" value="SecY"/>
    <property type="match status" value="1"/>
</dbReference>
<dbReference type="InterPro" id="IPR023201">
    <property type="entry name" value="SecY_dom_sf"/>
</dbReference>
<evidence type="ECO:0000256" key="4">
    <source>
        <dbReference type="ARBA" id="ARBA00022692"/>
    </source>
</evidence>
<dbReference type="NCBIfam" id="NF006341">
    <property type="entry name" value="PRK08568.1-5"/>
    <property type="match status" value="1"/>
</dbReference>
<feature type="transmembrane region" description="Helical" evidence="10">
    <location>
        <begin position="114"/>
        <end position="133"/>
    </location>
</feature>
<dbReference type="FunFam" id="1.10.3370.10:FF:000009">
    <property type="entry name" value="Pretranslocation protein, alpha subunit, putative"/>
    <property type="match status" value="1"/>
</dbReference>
<dbReference type="Proteomes" id="UP001530315">
    <property type="component" value="Unassembled WGS sequence"/>
</dbReference>
<evidence type="ECO:0000256" key="1">
    <source>
        <dbReference type="ARBA" id="ARBA00004127"/>
    </source>
</evidence>
<keyword evidence="3" id="KW-0813">Transport</keyword>
<feature type="transmembrane region" description="Helical" evidence="10">
    <location>
        <begin position="362"/>
        <end position="380"/>
    </location>
</feature>
<feature type="transmembrane region" description="Helical" evidence="10">
    <location>
        <begin position="242"/>
        <end position="263"/>
    </location>
</feature>
<dbReference type="InterPro" id="IPR030659">
    <property type="entry name" value="SecY_CS"/>
</dbReference>
<comment type="similarity">
    <text evidence="2 9">Belongs to the SecY/SEC61-alpha family.</text>
</comment>
<dbReference type="PANTHER" id="PTHR10906">
    <property type="entry name" value="SECY/SEC61-ALPHA FAMILY MEMBER"/>
    <property type="match status" value="1"/>
</dbReference>
<feature type="transmembrane region" description="Helical" evidence="10">
    <location>
        <begin position="283"/>
        <end position="304"/>
    </location>
</feature>
<dbReference type="Pfam" id="PF10559">
    <property type="entry name" value="Plug_translocon"/>
    <property type="match status" value="1"/>
</dbReference>
<dbReference type="InterPro" id="IPR002208">
    <property type="entry name" value="SecY/SEC61-alpha"/>
</dbReference>
<reference evidence="12 13" key="1">
    <citation type="submission" date="2024-10" db="EMBL/GenBank/DDBJ databases">
        <title>Updated reference genomes for cyclostephanoid diatoms.</title>
        <authorList>
            <person name="Roberts W.R."/>
            <person name="Alverson A.J."/>
        </authorList>
    </citation>
    <scope>NUCLEOTIDE SEQUENCE [LARGE SCALE GENOMIC DNA]</scope>
    <source>
        <strain evidence="12 13">AJA276-08</strain>
    </source>
</reference>
<sequence length="476" mass="52463">MPKAIHLIRPIIPIIPEVEKPTSAIPFREKVLWTTCSLLIYMVCSNLPLYGVQRARSSDPFYWMRVILASNRGTLMELGVSPLVTTGMVMQLLVGAKVVDVNLDAKEDRVLYMAAQKVVGLLVTLAMAVAYVLSGTYGDVSAIGLGNAILIVAQLTAAGWVLLMLDEMLQRGYGMGSGISLFIASHVSETIVWKAFSPITINTGRGTEFEGACLAFFHLIFVRRNKFQAISEALLRQNLPNLTSLMATCLIFVACIYMQMWRVNLTVKLQKARGLERPYPIKLFYTSNMPIILQTAFVSNIYFVSQMLYNQSPNSPFIKLIGEWAVTSPDSTAQYSVPVSGLAYYISPPATFSVLLHDPFHALFYLMFTLTACAVFGRTWTEVSGTSVRDVARQMRDNQVVMKGHRDTATAKILSRYIPIAATLGGICIGLLTVLADYLGAIGSGTGILLTVTIIYDFYEAFARENASVNSMMAQM</sequence>
<evidence type="ECO:0000256" key="5">
    <source>
        <dbReference type="ARBA" id="ARBA00022927"/>
    </source>
</evidence>
<organism evidence="12 13">
    <name type="scientific">Stephanodiscus triporus</name>
    <dbReference type="NCBI Taxonomy" id="2934178"/>
    <lineage>
        <taxon>Eukaryota</taxon>
        <taxon>Sar</taxon>
        <taxon>Stramenopiles</taxon>
        <taxon>Ochrophyta</taxon>
        <taxon>Bacillariophyta</taxon>
        <taxon>Coscinodiscophyceae</taxon>
        <taxon>Thalassiosirophycidae</taxon>
        <taxon>Stephanodiscales</taxon>
        <taxon>Stephanodiscaceae</taxon>
        <taxon>Stephanodiscus</taxon>
    </lineage>
</organism>
<dbReference type="PIRSF" id="PIRSF004557">
    <property type="entry name" value="SecY"/>
    <property type="match status" value="1"/>
</dbReference>
<dbReference type="SUPFAM" id="SSF103491">
    <property type="entry name" value="Preprotein translocase SecY subunit"/>
    <property type="match status" value="1"/>
</dbReference>
<evidence type="ECO:0000313" key="13">
    <source>
        <dbReference type="Proteomes" id="UP001530315"/>
    </source>
</evidence>
<feature type="transmembrane region" description="Helical" evidence="10">
    <location>
        <begin position="73"/>
        <end position="94"/>
    </location>
</feature>
<dbReference type="NCBIfam" id="TIGR00967">
    <property type="entry name" value="3a0501s007"/>
    <property type="match status" value="1"/>
</dbReference>
<comment type="caution">
    <text evidence="12">The sequence shown here is derived from an EMBL/GenBank/DDBJ whole genome shotgun (WGS) entry which is preliminary data.</text>
</comment>
<dbReference type="AlphaFoldDB" id="A0ABD3PAU9"/>
<keyword evidence="13" id="KW-1185">Reference proteome</keyword>
<feature type="transmembrane region" description="Helical" evidence="10">
    <location>
        <begin position="438"/>
        <end position="459"/>
    </location>
</feature>
<evidence type="ECO:0000313" key="12">
    <source>
        <dbReference type="EMBL" id="KAL3784461.1"/>
    </source>
</evidence>
<keyword evidence="7" id="KW-0811">Translocation</keyword>
<evidence type="ECO:0000256" key="7">
    <source>
        <dbReference type="ARBA" id="ARBA00023010"/>
    </source>
</evidence>
<dbReference type="PROSITE" id="PS00756">
    <property type="entry name" value="SECY_2"/>
    <property type="match status" value="1"/>
</dbReference>
<evidence type="ECO:0000256" key="3">
    <source>
        <dbReference type="ARBA" id="ARBA00022448"/>
    </source>
</evidence>
<protein>
    <recommendedName>
        <fullName evidence="11">Translocon Sec61/SecY plug domain-containing protein</fullName>
    </recommendedName>
</protein>
<evidence type="ECO:0000256" key="6">
    <source>
        <dbReference type="ARBA" id="ARBA00022989"/>
    </source>
</evidence>
<dbReference type="Gene3D" id="1.10.3370.10">
    <property type="entry name" value="SecY subunit domain"/>
    <property type="match status" value="1"/>
</dbReference>